<evidence type="ECO:0000256" key="5">
    <source>
        <dbReference type="PROSITE-ProRule" id="PRU00108"/>
    </source>
</evidence>
<dbReference type="InterPro" id="IPR020479">
    <property type="entry name" value="HD_metazoa"/>
</dbReference>
<dbReference type="Gene3D" id="1.10.10.60">
    <property type="entry name" value="Homeodomain-like"/>
    <property type="match status" value="1"/>
</dbReference>
<protein>
    <submittedName>
        <fullName evidence="8">Homeobox MOX-1</fullName>
    </submittedName>
</protein>
<evidence type="ECO:0000256" key="3">
    <source>
        <dbReference type="ARBA" id="ARBA00023155"/>
    </source>
</evidence>
<dbReference type="PANTHER" id="PTHR24340">
    <property type="entry name" value="HOMEOBOX PROTEIN NKX"/>
    <property type="match status" value="1"/>
</dbReference>
<feature type="region of interest" description="Disordered" evidence="7">
    <location>
        <begin position="62"/>
        <end position="101"/>
    </location>
</feature>
<dbReference type="InterPro" id="IPR001356">
    <property type="entry name" value="HD"/>
</dbReference>
<evidence type="ECO:0000313" key="8">
    <source>
        <dbReference type="EMBL" id="CAB4018055.1"/>
    </source>
</evidence>
<proteinExistence type="predicted"/>
<keyword evidence="9" id="KW-1185">Reference proteome</keyword>
<comment type="subcellular location">
    <subcellularLocation>
        <location evidence="1 5 6">Nucleus</location>
    </subcellularLocation>
</comment>
<keyword evidence="3 5" id="KW-0371">Homeobox</keyword>
<evidence type="ECO:0000256" key="4">
    <source>
        <dbReference type="ARBA" id="ARBA00023242"/>
    </source>
</evidence>
<gene>
    <name evidence="8" type="ORF">PACLA_8A066092</name>
</gene>
<dbReference type="InterPro" id="IPR017970">
    <property type="entry name" value="Homeobox_CS"/>
</dbReference>
<evidence type="ECO:0000256" key="2">
    <source>
        <dbReference type="ARBA" id="ARBA00023125"/>
    </source>
</evidence>
<feature type="compositionally biased region" description="Low complexity" evidence="7">
    <location>
        <begin position="82"/>
        <end position="92"/>
    </location>
</feature>
<dbReference type="OrthoDB" id="6159439at2759"/>
<dbReference type="GO" id="GO:0000978">
    <property type="term" value="F:RNA polymerase II cis-regulatory region sequence-specific DNA binding"/>
    <property type="evidence" value="ECO:0007669"/>
    <property type="project" value="TreeGrafter"/>
</dbReference>
<reference evidence="8" key="1">
    <citation type="submission" date="2020-04" db="EMBL/GenBank/DDBJ databases">
        <authorList>
            <person name="Alioto T."/>
            <person name="Alioto T."/>
            <person name="Gomez Garrido J."/>
        </authorList>
    </citation>
    <scope>NUCLEOTIDE SEQUENCE</scope>
    <source>
        <strain evidence="8">A484AB</strain>
    </source>
</reference>
<comment type="caution">
    <text evidence="8">The sequence shown here is derived from an EMBL/GenBank/DDBJ whole genome shotgun (WGS) entry which is preliminary data.</text>
</comment>
<accession>A0A7D9EWR6</accession>
<feature type="DNA-binding region" description="Homeobox" evidence="5">
    <location>
        <begin position="102"/>
        <end position="161"/>
    </location>
</feature>
<dbReference type="Proteomes" id="UP001152795">
    <property type="component" value="Unassembled WGS sequence"/>
</dbReference>
<dbReference type="SUPFAM" id="SSF46689">
    <property type="entry name" value="Homeodomain-like"/>
    <property type="match status" value="1"/>
</dbReference>
<dbReference type="GO" id="GO:0000981">
    <property type="term" value="F:DNA-binding transcription factor activity, RNA polymerase II-specific"/>
    <property type="evidence" value="ECO:0007669"/>
    <property type="project" value="InterPro"/>
</dbReference>
<feature type="compositionally biased region" description="Basic and acidic residues" evidence="7">
    <location>
        <begin position="62"/>
        <end position="81"/>
    </location>
</feature>
<dbReference type="InterPro" id="IPR009057">
    <property type="entry name" value="Homeodomain-like_sf"/>
</dbReference>
<keyword evidence="4 5" id="KW-0539">Nucleus</keyword>
<dbReference type="CDD" id="cd00086">
    <property type="entry name" value="homeodomain"/>
    <property type="match status" value="1"/>
</dbReference>
<dbReference type="SMART" id="SM00389">
    <property type="entry name" value="HOX"/>
    <property type="match status" value="1"/>
</dbReference>
<dbReference type="PROSITE" id="PS00027">
    <property type="entry name" value="HOMEOBOX_1"/>
    <property type="match status" value="1"/>
</dbReference>
<dbReference type="Pfam" id="PF00046">
    <property type="entry name" value="Homeodomain"/>
    <property type="match status" value="1"/>
</dbReference>
<name>A0A7D9EWR6_PARCT</name>
<dbReference type="GO" id="GO:0030154">
    <property type="term" value="P:cell differentiation"/>
    <property type="evidence" value="ECO:0007669"/>
    <property type="project" value="TreeGrafter"/>
</dbReference>
<evidence type="ECO:0000313" key="9">
    <source>
        <dbReference type="Proteomes" id="UP001152795"/>
    </source>
</evidence>
<evidence type="ECO:0000256" key="7">
    <source>
        <dbReference type="SAM" id="MobiDB-lite"/>
    </source>
</evidence>
<dbReference type="GO" id="GO:0005634">
    <property type="term" value="C:nucleus"/>
    <property type="evidence" value="ECO:0007669"/>
    <property type="project" value="UniProtKB-SubCell"/>
</dbReference>
<sequence length="208" mass="23972">MCEDLQTAIRHDVVEHEDQQRRFTSFYISDILGDRSNRPQNLILEESSVFEVDSTQERTIELSTKEKQEGHIEQESSKQDNECSSSSTTESSAEQDEASFSNLKSRSPFLAEQREILEKIFQESKYITSCKRKKLASELKLTERQIKTWFQNRRTKFRKVRGNDGLRRQDACSAEHDGASRVLSNIDGGISGLPKDWVITLYELISKS</sequence>
<evidence type="ECO:0000256" key="6">
    <source>
        <dbReference type="RuleBase" id="RU000682"/>
    </source>
</evidence>
<keyword evidence="2 5" id="KW-0238">DNA-binding</keyword>
<dbReference type="PRINTS" id="PR00024">
    <property type="entry name" value="HOMEOBOX"/>
</dbReference>
<dbReference type="PROSITE" id="PS50071">
    <property type="entry name" value="HOMEOBOX_2"/>
    <property type="match status" value="1"/>
</dbReference>
<evidence type="ECO:0000256" key="1">
    <source>
        <dbReference type="ARBA" id="ARBA00004123"/>
    </source>
</evidence>
<dbReference type="EMBL" id="CACRXK020009829">
    <property type="protein sequence ID" value="CAB4018055.1"/>
    <property type="molecule type" value="Genomic_DNA"/>
</dbReference>
<dbReference type="AlphaFoldDB" id="A0A7D9EWR6"/>
<organism evidence="8 9">
    <name type="scientific">Paramuricea clavata</name>
    <name type="common">Red gorgonian</name>
    <name type="synonym">Violescent sea-whip</name>
    <dbReference type="NCBI Taxonomy" id="317549"/>
    <lineage>
        <taxon>Eukaryota</taxon>
        <taxon>Metazoa</taxon>
        <taxon>Cnidaria</taxon>
        <taxon>Anthozoa</taxon>
        <taxon>Octocorallia</taxon>
        <taxon>Malacalcyonacea</taxon>
        <taxon>Plexauridae</taxon>
        <taxon>Paramuricea</taxon>
    </lineage>
</organism>
<dbReference type="InterPro" id="IPR050394">
    <property type="entry name" value="Homeobox_NK-like"/>
</dbReference>